<evidence type="ECO:0000259" key="1">
    <source>
        <dbReference type="Pfam" id="PF13524"/>
    </source>
</evidence>
<dbReference type="EMBL" id="LBVP01000007">
    <property type="protein sequence ID" value="KKQ89821.1"/>
    <property type="molecule type" value="Genomic_DNA"/>
</dbReference>
<dbReference type="InterPro" id="IPR055259">
    <property type="entry name" value="YkvP/CgeB_Glyco_trans-like"/>
</dbReference>
<evidence type="ECO:0000313" key="3">
    <source>
        <dbReference type="Proteomes" id="UP000034893"/>
    </source>
</evidence>
<reference evidence="2 3" key="1">
    <citation type="journal article" date="2015" name="Nature">
        <title>rRNA introns, odd ribosomes, and small enigmatic genomes across a large radiation of phyla.</title>
        <authorList>
            <person name="Brown C.T."/>
            <person name="Hug L.A."/>
            <person name="Thomas B.C."/>
            <person name="Sharon I."/>
            <person name="Castelle C.J."/>
            <person name="Singh A."/>
            <person name="Wilkins M.J."/>
            <person name="Williams K.H."/>
            <person name="Banfield J.F."/>
        </authorList>
    </citation>
    <scope>NUCLEOTIDE SEQUENCE [LARGE SCALE GENOMIC DNA]</scope>
</reference>
<gene>
    <name evidence="2" type="ORF">UT12_C0007G0018</name>
</gene>
<dbReference type="Proteomes" id="UP000034893">
    <property type="component" value="Unassembled WGS sequence"/>
</dbReference>
<comment type="caution">
    <text evidence="2">The sequence shown here is derived from an EMBL/GenBank/DDBJ whole genome shotgun (WGS) entry which is preliminary data.</text>
</comment>
<protein>
    <submittedName>
        <fullName evidence="2">Glycosyl transferase family 2</fullName>
    </submittedName>
</protein>
<proteinExistence type="predicted"/>
<organism evidence="2 3">
    <name type="scientific">Candidatus Curtissbacteria bacterium GW2011_GWC2_38_9</name>
    <dbReference type="NCBI Taxonomy" id="1618414"/>
    <lineage>
        <taxon>Bacteria</taxon>
        <taxon>Candidatus Curtissiibacteriota</taxon>
    </lineage>
</organism>
<name>A0A0G0PKI6_9BACT</name>
<dbReference type="Gene3D" id="3.40.50.2000">
    <property type="entry name" value="Glycogen Phosphorylase B"/>
    <property type="match status" value="1"/>
</dbReference>
<evidence type="ECO:0000313" key="2">
    <source>
        <dbReference type="EMBL" id="KKQ89821.1"/>
    </source>
</evidence>
<accession>A0A0G0PKI6</accession>
<dbReference type="AlphaFoldDB" id="A0A0G0PKI6"/>
<sequence>MKKILLTICAPNKDEAKKWGDYYFALSLGEEFKKYSYDYKISAMDEWSSEGNTYDIHLHLRGLRKYPFKKKAKVNVIWHISHPESISLDEYYDFDLIFVASLKLAKVLQDLVKKPLYPLLQASNPKFFFYQNDKKFRNDLIFIGNTKGFYREVVKFAVDAGFSLKIWGKGWQKYIDTKYLEAEFFPNNQLRLLYSSAKIVLNDHWSDMSENGFISNRIFDVLASGGFIITDYVRGIEEVFGKTVICYYTVLDFKEKVFYYLNCEGERKELSENGRNLILRNHTFAHRVEFIIDKINKET</sequence>
<keyword evidence="2" id="KW-0808">Transferase</keyword>
<dbReference type="SUPFAM" id="SSF53756">
    <property type="entry name" value="UDP-Glycosyltransferase/glycogen phosphorylase"/>
    <property type="match status" value="1"/>
</dbReference>
<dbReference type="Pfam" id="PF13524">
    <property type="entry name" value="Glyco_trans_1_2"/>
    <property type="match status" value="1"/>
</dbReference>
<dbReference type="GO" id="GO:0016740">
    <property type="term" value="F:transferase activity"/>
    <property type="evidence" value="ECO:0007669"/>
    <property type="project" value="UniProtKB-KW"/>
</dbReference>
<feature type="domain" description="Spore protein YkvP/CgeB glycosyl transferase-like" evidence="1">
    <location>
        <begin position="160"/>
        <end position="293"/>
    </location>
</feature>